<sequence>MKLLRLNIRSDFKNLKGVEIRFSSGTSRTVIIGQNGTGKSNILEALVKIFLHLDDGSKPPFSYELDYKLGDESLETWMSVDANPDRQSIYQIEYCTTSSGKELDKKQSIDIVKVKRNKEGISKYLPRNIFAYYSGPSDRLEKLLFNKRKEFYQSVRHKDESIRSNIRPFFYAKGFHSQFSLLAFFSARGFPKAKKFLSRELSISKFESATFFLKKPTDAESNDVNDFWGIQGGIRDFVELLKTNGIGPVTQQEETLDLHAQKKKYHDVVAYHLPDLKSLESLARNMRPEDFFKVLEATYLSGMLDRLEIRVTLEGRAEDISFTELSEGEQQLLTVFGLLQFTAKRDALFLLDEPDTHLNPYWAAKYHQILEMFVPDGFVSHIVMTTHHPLSIYELDQEQIQVVTRSEHSQEISVSQPKLSPKGMTVNGILTSDMFGLLTTLDHGTQQLIRERRELLVEDKDSDRLEELNQELEELGYGYIHPDEDYRQFLIARSKYLKFGEEVASVEARKKLIKNLLKDLKVSDDETH</sequence>
<feature type="domain" description="ATPase AAA-type core" evidence="1">
    <location>
        <begin position="29"/>
        <end position="390"/>
    </location>
</feature>
<name>A0ABR9FMN7_9GAMM</name>
<protein>
    <submittedName>
        <fullName evidence="2">AAA family ATPase</fullName>
    </submittedName>
</protein>
<dbReference type="InterPro" id="IPR051396">
    <property type="entry name" value="Bact_Antivir_Def_Nuclease"/>
</dbReference>
<proteinExistence type="predicted"/>
<dbReference type="Gene3D" id="3.40.50.300">
    <property type="entry name" value="P-loop containing nucleotide triphosphate hydrolases"/>
    <property type="match status" value="1"/>
</dbReference>
<dbReference type="PANTHER" id="PTHR43581:SF4">
    <property type="entry name" value="ATP_GTP PHOSPHATASE"/>
    <property type="match status" value="1"/>
</dbReference>
<dbReference type="InterPro" id="IPR003959">
    <property type="entry name" value="ATPase_AAA_core"/>
</dbReference>
<gene>
    <name evidence="2" type="ORF">EI167_11665</name>
</gene>
<comment type="caution">
    <text evidence="2">The sequence shown here is derived from an EMBL/GenBank/DDBJ whole genome shotgun (WGS) entry which is preliminary data.</text>
</comment>
<dbReference type="EMBL" id="RRZA01000032">
    <property type="protein sequence ID" value="MBE0458096.1"/>
    <property type="molecule type" value="Genomic_DNA"/>
</dbReference>
<reference evidence="2 3" key="1">
    <citation type="submission" date="2020-07" db="EMBL/GenBank/DDBJ databases">
        <title>Halophilic bacteria isolated from french cheeses.</title>
        <authorList>
            <person name="Kothe C.I."/>
            <person name="Farah-Kraiem B."/>
            <person name="Renault P."/>
            <person name="Dridi B."/>
        </authorList>
    </citation>
    <scope>NUCLEOTIDE SEQUENCE [LARGE SCALE GENOMIC DNA]</scope>
    <source>
        <strain evidence="2 3">FME14</strain>
    </source>
</reference>
<evidence type="ECO:0000259" key="1">
    <source>
        <dbReference type="Pfam" id="PF13304"/>
    </source>
</evidence>
<dbReference type="Pfam" id="PF13304">
    <property type="entry name" value="AAA_21"/>
    <property type="match status" value="1"/>
</dbReference>
<dbReference type="Proteomes" id="UP000707245">
    <property type="component" value="Unassembled WGS sequence"/>
</dbReference>
<dbReference type="RefSeq" id="WP_192541874.1">
    <property type="nucleotide sequence ID" value="NZ_RRZA01000032.1"/>
</dbReference>
<evidence type="ECO:0000313" key="2">
    <source>
        <dbReference type="EMBL" id="MBE0458096.1"/>
    </source>
</evidence>
<evidence type="ECO:0000313" key="3">
    <source>
        <dbReference type="Proteomes" id="UP000707245"/>
    </source>
</evidence>
<organism evidence="2 3">
    <name type="scientific">Pseudoalteromonas prydzensis</name>
    <dbReference type="NCBI Taxonomy" id="182141"/>
    <lineage>
        <taxon>Bacteria</taxon>
        <taxon>Pseudomonadati</taxon>
        <taxon>Pseudomonadota</taxon>
        <taxon>Gammaproteobacteria</taxon>
        <taxon>Alteromonadales</taxon>
        <taxon>Pseudoalteromonadaceae</taxon>
        <taxon>Pseudoalteromonas</taxon>
    </lineage>
</organism>
<dbReference type="PANTHER" id="PTHR43581">
    <property type="entry name" value="ATP/GTP PHOSPHATASE"/>
    <property type="match status" value="1"/>
</dbReference>
<dbReference type="SUPFAM" id="SSF52540">
    <property type="entry name" value="P-loop containing nucleoside triphosphate hydrolases"/>
    <property type="match status" value="1"/>
</dbReference>
<keyword evidence="3" id="KW-1185">Reference proteome</keyword>
<dbReference type="InterPro" id="IPR027417">
    <property type="entry name" value="P-loop_NTPase"/>
</dbReference>
<accession>A0ABR9FMN7</accession>